<evidence type="ECO:0000313" key="10">
    <source>
        <dbReference type="EMBL" id="QDY76816.1"/>
    </source>
</evidence>
<dbReference type="Gene3D" id="3.40.1050.10">
    <property type="entry name" value="Carbonic anhydrase"/>
    <property type="match status" value="1"/>
</dbReference>
<dbReference type="Pfam" id="PF00484">
    <property type="entry name" value="Pro_CA"/>
    <property type="match status" value="1"/>
</dbReference>
<dbReference type="InterPro" id="IPR036874">
    <property type="entry name" value="Carbonic_anhydrase_sf"/>
</dbReference>
<keyword evidence="11" id="KW-1185">Reference proteome</keyword>
<sequence>MKRLLTNARNFRHRVAPESETFRGFAAGQTPGTLFISCSDSRVIPALITGAVPGEVFELRNAGNIIPPYEAKRECAEAATIEYAVEVLKVHDIVVCGHSHCGAVGALANDQDLTELPSVSQWVAFARPALAPMLGTPPDDATLARYVQLHVTAQLEILRGYPAVRTALDAGRLKLHGWYYRVDTAEVLELDQAQGVFHRN</sequence>
<dbReference type="RefSeq" id="WP_146480107.1">
    <property type="nucleotide sequence ID" value="NZ_CP042266.1"/>
</dbReference>
<dbReference type="InterPro" id="IPR015892">
    <property type="entry name" value="Carbonic_anhydrase_CS"/>
</dbReference>
<evidence type="ECO:0000256" key="5">
    <source>
        <dbReference type="ARBA" id="ARBA00023239"/>
    </source>
</evidence>
<feature type="binding site" evidence="8">
    <location>
        <position position="101"/>
    </location>
    <ligand>
        <name>Zn(2+)</name>
        <dbReference type="ChEBI" id="CHEBI:29105"/>
    </ligand>
</feature>
<evidence type="ECO:0000256" key="9">
    <source>
        <dbReference type="RuleBase" id="RU003956"/>
    </source>
</evidence>
<dbReference type="GO" id="GO:0008270">
    <property type="term" value="F:zinc ion binding"/>
    <property type="evidence" value="ECO:0007669"/>
    <property type="project" value="UniProtKB-UniRule"/>
</dbReference>
<dbReference type="Proteomes" id="UP000320580">
    <property type="component" value="Chromosome"/>
</dbReference>
<evidence type="ECO:0000256" key="2">
    <source>
        <dbReference type="ARBA" id="ARBA00012925"/>
    </source>
</evidence>
<evidence type="ECO:0000256" key="8">
    <source>
        <dbReference type="PIRSR" id="PIRSR601765-1"/>
    </source>
</evidence>
<comment type="similarity">
    <text evidence="1 9">Belongs to the beta-class carbonic anhydrase family.</text>
</comment>
<name>A0A5B8J6H8_9ACTN</name>
<dbReference type="GO" id="GO:0015976">
    <property type="term" value="P:carbon utilization"/>
    <property type="evidence" value="ECO:0007669"/>
    <property type="project" value="InterPro"/>
</dbReference>
<dbReference type="SUPFAM" id="SSF53056">
    <property type="entry name" value="beta-carbonic anhydrase, cab"/>
    <property type="match status" value="1"/>
</dbReference>
<feature type="binding site" evidence="8">
    <location>
        <position position="40"/>
    </location>
    <ligand>
        <name>Zn(2+)</name>
        <dbReference type="ChEBI" id="CHEBI:29105"/>
    </ligand>
</feature>
<keyword evidence="5 9" id="KW-0456">Lyase</keyword>
<comment type="function">
    <text evidence="6">Catalyzes the reversible hydration of carbon dioxide to form bicarbonate.</text>
</comment>
<accession>A0A5B8J6H8</accession>
<organism evidence="10 11">
    <name type="scientific">Streptomyces qinzhouensis</name>
    <dbReference type="NCBI Taxonomy" id="2599401"/>
    <lineage>
        <taxon>Bacteria</taxon>
        <taxon>Bacillati</taxon>
        <taxon>Actinomycetota</taxon>
        <taxon>Actinomycetes</taxon>
        <taxon>Kitasatosporales</taxon>
        <taxon>Streptomycetaceae</taxon>
        <taxon>Streptomyces</taxon>
    </lineage>
</organism>
<proteinExistence type="inferred from homology"/>
<evidence type="ECO:0000256" key="6">
    <source>
        <dbReference type="ARBA" id="ARBA00024993"/>
    </source>
</evidence>
<dbReference type="PANTHER" id="PTHR11002">
    <property type="entry name" value="CARBONIC ANHYDRASE"/>
    <property type="match status" value="1"/>
</dbReference>
<dbReference type="PROSITE" id="PS00705">
    <property type="entry name" value="PROK_CO2_ANHYDRASE_2"/>
    <property type="match status" value="1"/>
</dbReference>
<reference evidence="10 11" key="1">
    <citation type="submission" date="2019-07" db="EMBL/GenBank/DDBJ databases">
        <authorList>
            <person name="Zhu P."/>
        </authorList>
    </citation>
    <scope>NUCLEOTIDE SEQUENCE [LARGE SCALE GENOMIC DNA]</scope>
    <source>
        <strain evidence="10 11">SSL-25</strain>
    </source>
</reference>
<dbReference type="KEGG" id="sqz:FQU76_10055"/>
<keyword evidence="4 8" id="KW-0862">Zinc</keyword>
<comment type="catalytic activity">
    <reaction evidence="7 9">
        <text>hydrogencarbonate + H(+) = CO2 + H2O</text>
        <dbReference type="Rhea" id="RHEA:10748"/>
        <dbReference type="ChEBI" id="CHEBI:15377"/>
        <dbReference type="ChEBI" id="CHEBI:15378"/>
        <dbReference type="ChEBI" id="CHEBI:16526"/>
        <dbReference type="ChEBI" id="CHEBI:17544"/>
        <dbReference type="EC" id="4.2.1.1"/>
    </reaction>
</comment>
<dbReference type="PROSITE" id="PS00704">
    <property type="entry name" value="PROK_CO2_ANHYDRASE_1"/>
    <property type="match status" value="1"/>
</dbReference>
<keyword evidence="3 8" id="KW-0479">Metal-binding</keyword>
<comment type="cofactor">
    <cofactor evidence="8">
        <name>Zn(2+)</name>
        <dbReference type="ChEBI" id="CHEBI:29105"/>
    </cofactor>
    <text evidence="8">Binds 1 zinc ion per subunit.</text>
</comment>
<protein>
    <recommendedName>
        <fullName evidence="2 9">Carbonic anhydrase</fullName>
        <ecNumber evidence="2 9">4.2.1.1</ecNumber>
    </recommendedName>
    <alternativeName>
        <fullName evidence="9">Carbonate dehydratase</fullName>
    </alternativeName>
</protein>
<gene>
    <name evidence="10" type="ORF">FQU76_10055</name>
</gene>
<dbReference type="EMBL" id="CP042266">
    <property type="protein sequence ID" value="QDY76816.1"/>
    <property type="molecule type" value="Genomic_DNA"/>
</dbReference>
<dbReference type="GO" id="GO:0004089">
    <property type="term" value="F:carbonate dehydratase activity"/>
    <property type="evidence" value="ECO:0007669"/>
    <property type="project" value="UniProtKB-UniRule"/>
</dbReference>
<feature type="binding site" evidence="8">
    <location>
        <position position="38"/>
    </location>
    <ligand>
        <name>Zn(2+)</name>
        <dbReference type="ChEBI" id="CHEBI:29105"/>
    </ligand>
</feature>
<dbReference type="EC" id="4.2.1.1" evidence="2 9"/>
<dbReference type="PANTHER" id="PTHR11002:SF76">
    <property type="entry name" value="CARBONIC ANHYDRASE"/>
    <property type="match status" value="1"/>
</dbReference>
<evidence type="ECO:0000313" key="11">
    <source>
        <dbReference type="Proteomes" id="UP000320580"/>
    </source>
</evidence>
<evidence type="ECO:0000256" key="7">
    <source>
        <dbReference type="ARBA" id="ARBA00048348"/>
    </source>
</evidence>
<feature type="binding site" evidence="8">
    <location>
        <position position="98"/>
    </location>
    <ligand>
        <name>Zn(2+)</name>
        <dbReference type="ChEBI" id="CHEBI:29105"/>
    </ligand>
</feature>
<dbReference type="SMART" id="SM00947">
    <property type="entry name" value="Pro_CA"/>
    <property type="match status" value="1"/>
</dbReference>
<evidence type="ECO:0000256" key="4">
    <source>
        <dbReference type="ARBA" id="ARBA00022833"/>
    </source>
</evidence>
<dbReference type="OrthoDB" id="9771198at2"/>
<comment type="function">
    <text evidence="9">Reversible hydration of carbon dioxide.</text>
</comment>
<dbReference type="InterPro" id="IPR001765">
    <property type="entry name" value="Carbonic_anhydrase"/>
</dbReference>
<evidence type="ECO:0000256" key="3">
    <source>
        <dbReference type="ARBA" id="ARBA00022723"/>
    </source>
</evidence>
<dbReference type="AlphaFoldDB" id="A0A5B8J6H8"/>
<evidence type="ECO:0000256" key="1">
    <source>
        <dbReference type="ARBA" id="ARBA00006217"/>
    </source>
</evidence>